<evidence type="ECO:0000259" key="7">
    <source>
        <dbReference type="Pfam" id="PF01583"/>
    </source>
</evidence>
<evidence type="ECO:0000256" key="1">
    <source>
        <dbReference type="ARBA" id="ARBA00012121"/>
    </source>
</evidence>
<evidence type="ECO:0000256" key="6">
    <source>
        <dbReference type="RuleBase" id="RU004347"/>
    </source>
</evidence>
<keyword evidence="5 6" id="KW-0067">ATP-binding</keyword>
<dbReference type="InterPro" id="IPR059117">
    <property type="entry name" value="APS_kinase_dom"/>
</dbReference>
<dbReference type="HAMAP" id="MF_00065">
    <property type="entry name" value="Adenylyl_sulf_kinase"/>
    <property type="match status" value="1"/>
</dbReference>
<dbReference type="GO" id="GO:0004020">
    <property type="term" value="F:adenylylsulfate kinase activity"/>
    <property type="evidence" value="ECO:0007669"/>
    <property type="project" value="UniProtKB-EC"/>
</dbReference>
<dbReference type="RefSeq" id="XP_013900589.1">
    <property type="nucleotide sequence ID" value="XM_014045135.1"/>
</dbReference>
<dbReference type="GO" id="GO:0000103">
    <property type="term" value="P:sulfate assimilation"/>
    <property type="evidence" value="ECO:0007669"/>
    <property type="project" value="InterPro"/>
</dbReference>
<protein>
    <recommendedName>
        <fullName evidence="1 6">Adenylyl-sulfate kinase</fullName>
        <ecNumber evidence="1 6">2.7.1.25</ecNumber>
    </recommendedName>
</protein>
<reference evidence="8 9" key="1">
    <citation type="journal article" date="2013" name="BMC Genomics">
        <title>Reconstruction of the lipid metabolism for the microalga Monoraphidium neglectum from its genome sequence reveals characteristics suitable for biofuel production.</title>
        <authorList>
            <person name="Bogen C."/>
            <person name="Al-Dilaimi A."/>
            <person name="Albersmeier A."/>
            <person name="Wichmann J."/>
            <person name="Grundmann M."/>
            <person name="Rupp O."/>
            <person name="Lauersen K.J."/>
            <person name="Blifernez-Klassen O."/>
            <person name="Kalinowski J."/>
            <person name="Goesmann A."/>
            <person name="Mussgnug J.H."/>
            <person name="Kruse O."/>
        </authorList>
    </citation>
    <scope>NUCLEOTIDE SEQUENCE [LARGE SCALE GENOMIC DNA]</scope>
    <source>
        <strain evidence="8 9">SAG 48.87</strain>
    </source>
</reference>
<comment type="function">
    <text evidence="6">Catalyzes the synthesis of activated sulfate.</text>
</comment>
<keyword evidence="3 6" id="KW-0547">Nucleotide-binding</keyword>
<evidence type="ECO:0000256" key="4">
    <source>
        <dbReference type="ARBA" id="ARBA00022777"/>
    </source>
</evidence>
<dbReference type="UniPathway" id="UPA00140">
    <property type="reaction ID" value="UER00205"/>
</dbReference>
<dbReference type="EC" id="2.7.1.25" evidence="1 6"/>
<evidence type="ECO:0000256" key="3">
    <source>
        <dbReference type="ARBA" id="ARBA00022741"/>
    </source>
</evidence>
<dbReference type="OrthoDB" id="506431at2759"/>
<keyword evidence="9" id="KW-1185">Reference proteome</keyword>
<evidence type="ECO:0000256" key="2">
    <source>
        <dbReference type="ARBA" id="ARBA00022679"/>
    </source>
</evidence>
<dbReference type="GO" id="GO:0070814">
    <property type="term" value="P:hydrogen sulfide biosynthetic process"/>
    <property type="evidence" value="ECO:0007669"/>
    <property type="project" value="UniProtKB-UniPathway"/>
</dbReference>
<accession>A0A0D2MEK1</accession>
<comment type="similarity">
    <text evidence="6">Belongs to the APS kinase family.</text>
</comment>
<organism evidence="8 9">
    <name type="scientific">Monoraphidium neglectum</name>
    <dbReference type="NCBI Taxonomy" id="145388"/>
    <lineage>
        <taxon>Eukaryota</taxon>
        <taxon>Viridiplantae</taxon>
        <taxon>Chlorophyta</taxon>
        <taxon>core chlorophytes</taxon>
        <taxon>Chlorophyceae</taxon>
        <taxon>CS clade</taxon>
        <taxon>Sphaeropleales</taxon>
        <taxon>Selenastraceae</taxon>
        <taxon>Monoraphidium</taxon>
    </lineage>
</organism>
<proteinExistence type="inferred from homology"/>
<dbReference type="InterPro" id="IPR027417">
    <property type="entry name" value="P-loop_NTPase"/>
</dbReference>
<feature type="domain" description="APS kinase" evidence="7">
    <location>
        <begin position="93"/>
        <end position="242"/>
    </location>
</feature>
<dbReference type="CDD" id="cd02027">
    <property type="entry name" value="APSK"/>
    <property type="match status" value="1"/>
</dbReference>
<comment type="pathway">
    <text evidence="6">Sulfur metabolism; hydrogen sulfide biosynthesis; sulfite from sulfate: step 2/3.</text>
</comment>
<name>A0A0D2MEK1_9CHLO</name>
<dbReference type="NCBIfam" id="TIGR00455">
    <property type="entry name" value="apsK"/>
    <property type="match status" value="1"/>
</dbReference>
<dbReference type="InterPro" id="IPR002891">
    <property type="entry name" value="APS"/>
</dbReference>
<dbReference type="STRING" id="145388.A0A0D2MEK1"/>
<dbReference type="Proteomes" id="UP000054498">
    <property type="component" value="Unassembled WGS sequence"/>
</dbReference>
<dbReference type="PANTHER" id="PTHR11055">
    <property type="entry name" value="BIFUNCTIONAL 3'-PHOSPHOADENOSINE 5'-PHOSPHOSULFATE SYNTHASE"/>
    <property type="match status" value="1"/>
</dbReference>
<sequence length="309" mass="33139">MIKSIHSSAPVRASQPPATRATCAPLQRCAPCRPRHHSRLAAAYVPVPPTQQPAVVPKTGAANHAGGPVVSADITWHEGGVPSQQKEELLGQRGCVLWFTGLSGSGKSTVAATLEHTLHGLGCATALLDGDNVRHGLNRDLGFSAADREENIRRIGEVAKLFADAGVITLVSFISPYRQDRDRARALLAPGRFLEVFMDTPLEVCEQRDPKGLYKKARAGQIKGFTGIDDPYEAPEHAEVALPARDASGRPYQPQEHAASLLRMLVQRNFVSADVLDHVHPNMNGHGATISDATINGAYVQRSPSPAAR</sequence>
<dbReference type="FunFam" id="3.40.50.300:FF:000212">
    <property type="entry name" value="Adenylyl-sulfate kinase"/>
    <property type="match status" value="1"/>
</dbReference>
<evidence type="ECO:0000256" key="5">
    <source>
        <dbReference type="ARBA" id="ARBA00022840"/>
    </source>
</evidence>
<keyword evidence="4 6" id="KW-0418">Kinase</keyword>
<gene>
    <name evidence="8" type="ORF">MNEG_6391</name>
</gene>
<dbReference type="SUPFAM" id="SSF52540">
    <property type="entry name" value="P-loop containing nucleoside triphosphate hydrolases"/>
    <property type="match status" value="1"/>
</dbReference>
<dbReference type="Gene3D" id="3.40.50.300">
    <property type="entry name" value="P-loop containing nucleotide triphosphate hydrolases"/>
    <property type="match status" value="1"/>
</dbReference>
<dbReference type="Pfam" id="PF01583">
    <property type="entry name" value="APS_kinase"/>
    <property type="match status" value="1"/>
</dbReference>
<dbReference type="EMBL" id="KK101251">
    <property type="protein sequence ID" value="KIZ01570.1"/>
    <property type="molecule type" value="Genomic_DNA"/>
</dbReference>
<dbReference type="PANTHER" id="PTHR11055:SF1">
    <property type="entry name" value="PAPS SYNTHETASE, ISOFORM D"/>
    <property type="match status" value="1"/>
</dbReference>
<evidence type="ECO:0000313" key="8">
    <source>
        <dbReference type="EMBL" id="KIZ01570.1"/>
    </source>
</evidence>
<dbReference type="NCBIfam" id="NF003013">
    <property type="entry name" value="PRK03846.1"/>
    <property type="match status" value="1"/>
</dbReference>
<dbReference type="KEGG" id="mng:MNEG_6391"/>
<comment type="catalytic activity">
    <reaction evidence="6">
        <text>adenosine 5'-phosphosulfate + ATP = 3'-phosphoadenylyl sulfate + ADP + H(+)</text>
        <dbReference type="Rhea" id="RHEA:24152"/>
        <dbReference type="ChEBI" id="CHEBI:15378"/>
        <dbReference type="ChEBI" id="CHEBI:30616"/>
        <dbReference type="ChEBI" id="CHEBI:58243"/>
        <dbReference type="ChEBI" id="CHEBI:58339"/>
        <dbReference type="ChEBI" id="CHEBI:456216"/>
        <dbReference type="EC" id="2.7.1.25"/>
    </reaction>
</comment>
<dbReference type="GeneID" id="25739267"/>
<dbReference type="AlphaFoldDB" id="A0A0D2MEK1"/>
<dbReference type="GO" id="GO:0005524">
    <property type="term" value="F:ATP binding"/>
    <property type="evidence" value="ECO:0007669"/>
    <property type="project" value="UniProtKB-KW"/>
</dbReference>
<evidence type="ECO:0000313" key="9">
    <source>
        <dbReference type="Proteomes" id="UP000054498"/>
    </source>
</evidence>
<keyword evidence="2 6" id="KW-0808">Transferase</keyword>